<name>A0A1S8CTH1_9GAMM</name>
<dbReference type="GO" id="GO:0046503">
    <property type="term" value="P:glycerolipid catabolic process"/>
    <property type="evidence" value="ECO:0007669"/>
    <property type="project" value="TreeGrafter"/>
</dbReference>
<organism evidence="2 3">
    <name type="scientific">Alkanindiges hydrocarboniclasticus</name>
    <dbReference type="NCBI Taxonomy" id="1907941"/>
    <lineage>
        <taxon>Bacteria</taxon>
        <taxon>Pseudomonadati</taxon>
        <taxon>Pseudomonadota</taxon>
        <taxon>Gammaproteobacteria</taxon>
        <taxon>Moraxellales</taxon>
        <taxon>Moraxellaceae</taxon>
        <taxon>Alkanindiges</taxon>
    </lineage>
</organism>
<proteinExistence type="predicted"/>
<dbReference type="RefSeq" id="WP_076878410.1">
    <property type="nucleotide sequence ID" value="NZ_MLCN01000023.1"/>
</dbReference>
<dbReference type="PANTHER" id="PTHR43433:SF5">
    <property type="entry name" value="AB HYDROLASE-1 DOMAIN-CONTAINING PROTEIN"/>
    <property type="match status" value="1"/>
</dbReference>
<reference evidence="2 3" key="1">
    <citation type="submission" date="2016-10" db="EMBL/GenBank/DDBJ databases">
        <title>Draft Genome sequence of Alkanindiges sp. strain H1.</title>
        <authorList>
            <person name="Subhash Y."/>
            <person name="Lee S."/>
        </authorList>
    </citation>
    <scope>NUCLEOTIDE SEQUENCE [LARGE SCALE GENOMIC DNA]</scope>
    <source>
        <strain evidence="2 3">H1</strain>
    </source>
</reference>
<sequence>MNALSSLQPSQYCALMQESKIDIGNNIQLHFEIGGIENENTILLIMGLGAQMLIWPDYFCEALIKQGYRVIRFDNRDIGLSSKIRHKGPRLNSLKLMGRFTLGLPNEGAPYTLYDMADDTSRLMDALHIEKAHVIGASMGGMIAQILAAKYPQKVQTLNLLFTSNNRAFLPPPFPKQFLSLMGRPQSTDEEGMVAHSMRLFSTIGSPGHFNLDEARETARKLYRRSFHPAGVMQQFLAILCTGSLSKIDRDIKQPTLVVHGSKDRLLPPTHGRAVAKSIKNAKFQLVNGMGHDIPKYFVPQLVELFSQHIQAHVK</sequence>
<keyword evidence="3" id="KW-1185">Reference proteome</keyword>
<dbReference type="STRING" id="1907941.BKE30_09745"/>
<dbReference type="Proteomes" id="UP000192132">
    <property type="component" value="Unassembled WGS sequence"/>
</dbReference>
<evidence type="ECO:0000313" key="3">
    <source>
        <dbReference type="Proteomes" id="UP000192132"/>
    </source>
</evidence>
<dbReference type="PANTHER" id="PTHR43433">
    <property type="entry name" value="HYDROLASE, ALPHA/BETA FOLD FAMILY PROTEIN"/>
    <property type="match status" value="1"/>
</dbReference>
<accession>A0A1S8CTH1</accession>
<comment type="caution">
    <text evidence="2">The sequence shown here is derived from an EMBL/GenBank/DDBJ whole genome shotgun (WGS) entry which is preliminary data.</text>
</comment>
<dbReference type="EMBL" id="MLCN01000023">
    <property type="protein sequence ID" value="ONG39619.1"/>
    <property type="molecule type" value="Genomic_DNA"/>
</dbReference>
<dbReference type="InterPro" id="IPR029058">
    <property type="entry name" value="AB_hydrolase_fold"/>
</dbReference>
<keyword evidence="2" id="KW-0378">Hydrolase</keyword>
<dbReference type="GO" id="GO:0004806">
    <property type="term" value="F:triacylglycerol lipase activity"/>
    <property type="evidence" value="ECO:0007669"/>
    <property type="project" value="TreeGrafter"/>
</dbReference>
<feature type="domain" description="AB hydrolase-1" evidence="1">
    <location>
        <begin position="41"/>
        <end position="294"/>
    </location>
</feature>
<dbReference type="SUPFAM" id="SSF53474">
    <property type="entry name" value="alpha/beta-Hydrolases"/>
    <property type="match status" value="1"/>
</dbReference>
<dbReference type="Gene3D" id="3.40.50.1820">
    <property type="entry name" value="alpha/beta hydrolase"/>
    <property type="match status" value="1"/>
</dbReference>
<protein>
    <submittedName>
        <fullName evidence="2">Alpha/beta hydrolase</fullName>
    </submittedName>
</protein>
<dbReference type="InterPro" id="IPR050471">
    <property type="entry name" value="AB_hydrolase"/>
</dbReference>
<gene>
    <name evidence="2" type="ORF">BKE30_09745</name>
</gene>
<evidence type="ECO:0000313" key="2">
    <source>
        <dbReference type="EMBL" id="ONG39619.1"/>
    </source>
</evidence>
<dbReference type="Pfam" id="PF00561">
    <property type="entry name" value="Abhydrolase_1"/>
    <property type="match status" value="1"/>
</dbReference>
<evidence type="ECO:0000259" key="1">
    <source>
        <dbReference type="Pfam" id="PF00561"/>
    </source>
</evidence>
<dbReference type="InterPro" id="IPR000073">
    <property type="entry name" value="AB_hydrolase_1"/>
</dbReference>
<dbReference type="AlphaFoldDB" id="A0A1S8CTH1"/>